<evidence type="ECO:0000313" key="6">
    <source>
        <dbReference type="Proteomes" id="UP000186176"/>
    </source>
</evidence>
<feature type="transmembrane region" description="Helical" evidence="2">
    <location>
        <begin position="824"/>
        <end position="843"/>
    </location>
</feature>
<dbReference type="VEuPathDB" id="CryptoDB:cubi_02581"/>
<protein>
    <recommendedName>
        <fullName evidence="4">Guanylate-binding protein N-terminal domain-containing protein</fullName>
    </recommendedName>
</protein>
<dbReference type="GO" id="GO:0005525">
    <property type="term" value="F:GTP binding"/>
    <property type="evidence" value="ECO:0007669"/>
    <property type="project" value="InterPro"/>
</dbReference>
<evidence type="ECO:0000256" key="1">
    <source>
        <dbReference type="SAM" id="MobiDB-lite"/>
    </source>
</evidence>
<evidence type="ECO:0000313" key="5">
    <source>
        <dbReference type="EMBL" id="OII73369.1"/>
    </source>
</evidence>
<dbReference type="Gene3D" id="3.40.50.300">
    <property type="entry name" value="P-loop containing nucleotide triphosphate hydrolases"/>
    <property type="match status" value="1"/>
</dbReference>
<feature type="region of interest" description="Disordered" evidence="1">
    <location>
        <begin position="926"/>
        <end position="949"/>
    </location>
</feature>
<keyword evidence="2" id="KW-0472">Membrane</keyword>
<dbReference type="AlphaFoldDB" id="A0A1J4MGL5"/>
<evidence type="ECO:0000256" key="3">
    <source>
        <dbReference type="SAM" id="SignalP"/>
    </source>
</evidence>
<dbReference type="OrthoDB" id="2135133at2759"/>
<dbReference type="Pfam" id="PF02263">
    <property type="entry name" value="GBP"/>
    <property type="match status" value="1"/>
</dbReference>
<evidence type="ECO:0000259" key="4">
    <source>
        <dbReference type="Pfam" id="PF02263"/>
    </source>
</evidence>
<dbReference type="Proteomes" id="UP000186176">
    <property type="component" value="Unassembled WGS sequence"/>
</dbReference>
<reference evidence="5 6" key="1">
    <citation type="submission" date="2016-10" db="EMBL/GenBank/DDBJ databases">
        <title>Reductive evolution of mitochondrial metabolism and differential evolution of invasion-related proteins in Cryptosporidium.</title>
        <authorList>
            <person name="Liu S."/>
            <person name="Roellig D.M."/>
            <person name="Guo Y."/>
            <person name="Li N."/>
            <person name="Frace M.A."/>
            <person name="Tang K."/>
            <person name="Zhang L."/>
            <person name="Feng Y."/>
            <person name="Xiao L."/>
        </authorList>
    </citation>
    <scope>NUCLEOTIDE SEQUENCE [LARGE SCALE GENOMIC DNA]</scope>
    <source>
        <strain evidence="5">39726</strain>
    </source>
</reference>
<dbReference type="InterPro" id="IPR027417">
    <property type="entry name" value="P-loop_NTPase"/>
</dbReference>
<keyword evidence="3" id="KW-0732">Signal</keyword>
<comment type="caution">
    <text evidence="5">The sequence shown here is derived from an EMBL/GenBank/DDBJ whole genome shotgun (WGS) entry which is preliminary data.</text>
</comment>
<dbReference type="GO" id="GO:0003924">
    <property type="term" value="F:GTPase activity"/>
    <property type="evidence" value="ECO:0007669"/>
    <property type="project" value="InterPro"/>
</dbReference>
<name>A0A1J4MGL5_9CRYT</name>
<feature type="chain" id="PRO_5013153714" description="Guanylate-binding protein N-terminal domain-containing protein" evidence="3">
    <location>
        <begin position="21"/>
        <end position="959"/>
    </location>
</feature>
<feature type="signal peptide" evidence="3">
    <location>
        <begin position="1"/>
        <end position="20"/>
    </location>
</feature>
<dbReference type="GeneID" id="39979371"/>
<proteinExistence type="predicted"/>
<keyword evidence="6" id="KW-1185">Reference proteome</keyword>
<keyword evidence="2" id="KW-1133">Transmembrane helix</keyword>
<feature type="transmembrane region" description="Helical" evidence="2">
    <location>
        <begin position="879"/>
        <end position="900"/>
    </location>
</feature>
<dbReference type="SUPFAM" id="SSF52540">
    <property type="entry name" value="P-loop containing nucleoside triphosphate hydrolases"/>
    <property type="match status" value="1"/>
</dbReference>
<organism evidence="5 6">
    <name type="scientific">Cryptosporidium ubiquitum</name>
    <dbReference type="NCBI Taxonomy" id="857276"/>
    <lineage>
        <taxon>Eukaryota</taxon>
        <taxon>Sar</taxon>
        <taxon>Alveolata</taxon>
        <taxon>Apicomplexa</taxon>
        <taxon>Conoidasida</taxon>
        <taxon>Coccidia</taxon>
        <taxon>Eucoccidiorida</taxon>
        <taxon>Eimeriorina</taxon>
        <taxon>Cryptosporidiidae</taxon>
        <taxon>Cryptosporidium</taxon>
    </lineage>
</organism>
<dbReference type="EMBL" id="LRBP01000016">
    <property type="protein sequence ID" value="OII73369.1"/>
    <property type="molecule type" value="Genomic_DNA"/>
</dbReference>
<accession>A0A1J4MGL5</accession>
<dbReference type="RefSeq" id="XP_028874712.1">
    <property type="nucleotide sequence ID" value="XM_029019592.1"/>
</dbReference>
<evidence type="ECO:0000256" key="2">
    <source>
        <dbReference type="SAM" id="Phobius"/>
    </source>
</evidence>
<gene>
    <name evidence="5" type="ORF">cubi_02581</name>
</gene>
<keyword evidence="2" id="KW-0812">Transmembrane</keyword>
<feature type="transmembrane region" description="Helical" evidence="2">
    <location>
        <begin position="799"/>
        <end position="818"/>
    </location>
</feature>
<dbReference type="InterPro" id="IPR015894">
    <property type="entry name" value="Guanylate-bd_N"/>
</dbReference>
<feature type="domain" description="Guanylate-binding protein N-terminal" evidence="4">
    <location>
        <begin position="43"/>
        <end position="166"/>
    </location>
</feature>
<sequence>MREPFFLFVAFFCITVPCLSVVSYNQTFSDKQHIKLFEIDHENNIKIPIDSIERIRQIESPVSIVSSLGLARSGKTTLVRLILGELLSFEDEDENESDGVKWAQINGNESILGNSPDSTNYILLDTEALVIGRGINSSIKLAILSLILSDTVFVNSINEMDIFLIDFIRLLISQAVMFSSLFVRKLNEISVPNKKSLKKNLIFLIENLHKTNISWILHKNSDLKDKQDPKKFSRKYKDWLKSKLEKYVWPETFQSKMFRNLDSFIERFEFYQIPYFGTEEKYNEYQYHNTIQDRDHDHDHDLEFGKKSYRSIFSDLFMANSGEERRLTGAEIADLLELFSEHSYVFNSFKPLDFGIAKSDLKTSTLVENTLLIFGTRLENQLLNENVYPLLEIEADAIYNKTLKDIESYWSSISEFDYFDFGSLLRSVQPNFEKLYKSILSKNCELIRSHCNDVINLHISHAAHQIEQFHEKIPIPQSLLVEFTENLEANTMNDIEMALNKSFGNFESNISSYRNSPCCSIDGSLTQEKIEIALSKLRKKNQEEIEKILLDDFEKALDVIKTLEEVDDSYYKVSKEEFEKKLEKIKNSSKLIFNTHITLMNETDLHAKYWMKLKLELDEFIEKKMVAWKKVCRKYSYSFAQSIAIRQNISIRNKLTLPIADSVILESFVNLKDNVIKEMNGIYCSDEESWKDALRELMSVIEDDKEQLVKENLIALKNLLHRPLKYALRNAIEIARQHYSWINFVKEATVLAQNSLEDSESWGPINIDKNTKDRVIELWIEIDLSGIRKGFVRNQVFMILRYLLYSLVFTIISFIALFKNNSKPIIGVIFLSFIASVLLFSSIELGVAGEAISHNLTDLLIYFGISRFTLYYIRYNIKLIFAVLVGLICVVVYFSFSLKFGNSDSNSKSKSNSFQEKLGTEISPRKKVANSGSPIASPSMGEKLKHHNKSSNAIRTFIF</sequence>